<organism evidence="3">
    <name type="scientific">Strongyloides stercoralis</name>
    <name type="common">Threadworm</name>
    <dbReference type="NCBI Taxonomy" id="6248"/>
    <lineage>
        <taxon>Eukaryota</taxon>
        <taxon>Metazoa</taxon>
        <taxon>Ecdysozoa</taxon>
        <taxon>Nematoda</taxon>
        <taxon>Chromadorea</taxon>
        <taxon>Rhabditida</taxon>
        <taxon>Tylenchina</taxon>
        <taxon>Panagrolaimomorpha</taxon>
        <taxon>Strongyloidoidea</taxon>
        <taxon>Strongyloididae</taxon>
        <taxon>Strongyloides</taxon>
    </lineage>
</organism>
<feature type="transmembrane region" description="Helical" evidence="1">
    <location>
        <begin position="40"/>
        <end position="63"/>
    </location>
</feature>
<reference evidence="3" key="1">
    <citation type="submission" date="2015-08" db="UniProtKB">
        <authorList>
            <consortium name="WormBaseParasite"/>
        </authorList>
    </citation>
    <scope>IDENTIFICATION</scope>
</reference>
<keyword evidence="1" id="KW-0472">Membrane</keyword>
<dbReference type="AlphaFoldDB" id="A0A0K0E8T1"/>
<evidence type="ECO:0000313" key="2">
    <source>
        <dbReference type="Proteomes" id="UP000035681"/>
    </source>
</evidence>
<dbReference type="Proteomes" id="UP000035681">
    <property type="component" value="Unplaced"/>
</dbReference>
<feature type="transmembrane region" description="Helical" evidence="1">
    <location>
        <begin position="7"/>
        <end position="28"/>
    </location>
</feature>
<name>A0A0K0E8T1_STRER</name>
<feature type="transmembrane region" description="Helical" evidence="1">
    <location>
        <begin position="70"/>
        <end position="96"/>
    </location>
</feature>
<dbReference type="WBParaSite" id="TCONS_00004081.p1">
    <property type="protein sequence ID" value="TCONS_00004081.p1"/>
    <property type="gene ID" value="XLOC_001045"/>
</dbReference>
<evidence type="ECO:0000256" key="1">
    <source>
        <dbReference type="SAM" id="Phobius"/>
    </source>
</evidence>
<evidence type="ECO:0000313" key="3">
    <source>
        <dbReference type="WBParaSite" id="SSTP_0000591300.1"/>
    </source>
</evidence>
<keyword evidence="1" id="KW-1133">Transmembrane helix</keyword>
<sequence length="180" mass="21139">MYGKIYTILFGLCCLINLIICGLLIFIITKTINNTHKPDWALILSFFIFIILTILLIIAFIFWRKLRKDFLLILCITFTIGQCLCLIVTGIAFFVNETYPSKYVSFIKNPYTWLEFHRFTSLLIVIFLLPIYLCQIFIINRYGGREYLTVPTTEISGKDLIVRKNTPYNNSQKKIEKSYF</sequence>
<keyword evidence="1" id="KW-0812">Transmembrane</keyword>
<feature type="transmembrane region" description="Helical" evidence="1">
    <location>
        <begin position="116"/>
        <end position="139"/>
    </location>
</feature>
<proteinExistence type="predicted"/>
<dbReference type="WBParaSite" id="SSTP_0000591300.1">
    <property type="protein sequence ID" value="SSTP_0000591300.1"/>
    <property type="gene ID" value="SSTP_0000591300"/>
</dbReference>
<protein>
    <submittedName>
        <fullName evidence="4">Cytochrome b561 domain-containing protein</fullName>
    </submittedName>
</protein>
<evidence type="ECO:0000313" key="4">
    <source>
        <dbReference type="WBParaSite" id="TCONS_00004081.p1"/>
    </source>
</evidence>
<accession>A0A0K0E8T1</accession>
<keyword evidence="2" id="KW-1185">Reference proteome</keyword>